<dbReference type="EMBL" id="JAVIZQ010000001">
    <property type="protein sequence ID" value="MDR6142393.1"/>
    <property type="molecule type" value="Genomic_DNA"/>
</dbReference>
<evidence type="ECO:0000313" key="1">
    <source>
        <dbReference type="EMBL" id="MDR6142393.1"/>
    </source>
</evidence>
<accession>A0ABU1HQS4</accession>
<name>A0ABU1HQS4_9MICO</name>
<keyword evidence="2" id="KW-1185">Reference proteome</keyword>
<gene>
    <name evidence="1" type="ORF">QE375_001947</name>
</gene>
<comment type="caution">
    <text evidence="1">The sequence shown here is derived from an EMBL/GenBank/DDBJ whole genome shotgun (WGS) entry which is preliminary data.</text>
</comment>
<reference evidence="1 2" key="1">
    <citation type="submission" date="2023-08" db="EMBL/GenBank/DDBJ databases">
        <title>Functional and genomic diversity of the sorghum phyllosphere microbiome.</title>
        <authorList>
            <person name="Shade A."/>
        </authorList>
    </citation>
    <scope>NUCLEOTIDE SEQUENCE [LARGE SCALE GENOMIC DNA]</scope>
    <source>
        <strain evidence="1 2">SORGH_AS_0445</strain>
    </source>
</reference>
<evidence type="ECO:0000313" key="2">
    <source>
        <dbReference type="Proteomes" id="UP001249291"/>
    </source>
</evidence>
<dbReference type="RefSeq" id="WP_309690320.1">
    <property type="nucleotide sequence ID" value="NZ_JAVIZQ010000001.1"/>
</dbReference>
<organism evidence="1 2">
    <name type="scientific">Microbacterium foliorum</name>
    <dbReference type="NCBI Taxonomy" id="104336"/>
    <lineage>
        <taxon>Bacteria</taxon>
        <taxon>Bacillati</taxon>
        <taxon>Actinomycetota</taxon>
        <taxon>Actinomycetes</taxon>
        <taxon>Micrococcales</taxon>
        <taxon>Microbacteriaceae</taxon>
        <taxon>Microbacterium</taxon>
    </lineage>
</organism>
<evidence type="ECO:0008006" key="3">
    <source>
        <dbReference type="Google" id="ProtNLM"/>
    </source>
</evidence>
<dbReference type="Proteomes" id="UP001249291">
    <property type="component" value="Unassembled WGS sequence"/>
</dbReference>
<sequence length="192" mass="20451">MPETTEPETDLLLTREEIQAVTNEPLSESEAQSIAVQATDAVRDYCGWRVAKPKTETLTLPSRGGRSIFLPTLHVNAITAVTVDGVALHANDFDWDANGILERTSGRWPRGRRAVTVTLNHGYAACPGGISQAISAAVARGVLVPAGGIASETAIGQSIVYSRMSAGGLAAGAMFVDDELERLDRHRLQASR</sequence>
<protein>
    <recommendedName>
        <fullName evidence="3">Head-to-tail adaptor</fullName>
    </recommendedName>
</protein>
<proteinExistence type="predicted"/>